<dbReference type="PROSITE" id="PS51186">
    <property type="entry name" value="GNAT"/>
    <property type="match status" value="1"/>
</dbReference>
<evidence type="ECO:0000313" key="4">
    <source>
        <dbReference type="EMBL" id="GGD91480.1"/>
    </source>
</evidence>
<protein>
    <submittedName>
        <fullName evidence="4">N-acetyltransferase</fullName>
    </submittedName>
</protein>
<sequence>MTHLVKAVVSLMERRGPAPRVAPPRVGADLVLRDYARIPLDLYRHLYDAVGRPHHWTSRLLPDAALSAQIHAPGMAVFVLEADGRPVGWFELEASRQGRRTRIVHFGIMPEFRGQGFARHLLARAIEAALATGAEVVTLETNSLDHPAALPLYTEAGFVCVDKRFVATPAIED</sequence>
<evidence type="ECO:0000313" key="5">
    <source>
        <dbReference type="Proteomes" id="UP000644699"/>
    </source>
</evidence>
<keyword evidence="1" id="KW-0808">Transferase</keyword>
<dbReference type="PANTHER" id="PTHR43877">
    <property type="entry name" value="AMINOALKYLPHOSPHONATE N-ACETYLTRANSFERASE-RELATED-RELATED"/>
    <property type="match status" value="1"/>
</dbReference>
<dbReference type="InterPro" id="IPR016181">
    <property type="entry name" value="Acyl_CoA_acyltransferase"/>
</dbReference>
<feature type="domain" description="N-acetyltransferase" evidence="3">
    <location>
        <begin position="30"/>
        <end position="173"/>
    </location>
</feature>
<reference evidence="4" key="1">
    <citation type="journal article" date="2014" name="Int. J. Syst. Evol. Microbiol.">
        <title>Complete genome sequence of Corynebacterium casei LMG S-19264T (=DSM 44701T), isolated from a smear-ripened cheese.</title>
        <authorList>
            <consortium name="US DOE Joint Genome Institute (JGI-PGF)"/>
            <person name="Walter F."/>
            <person name="Albersmeier A."/>
            <person name="Kalinowski J."/>
            <person name="Ruckert C."/>
        </authorList>
    </citation>
    <scope>NUCLEOTIDE SEQUENCE</scope>
    <source>
        <strain evidence="4">CGMCC 1.15367</strain>
    </source>
</reference>
<keyword evidence="5" id="KW-1185">Reference proteome</keyword>
<reference evidence="4" key="2">
    <citation type="submission" date="2020-09" db="EMBL/GenBank/DDBJ databases">
        <authorList>
            <person name="Sun Q."/>
            <person name="Zhou Y."/>
        </authorList>
    </citation>
    <scope>NUCLEOTIDE SEQUENCE</scope>
    <source>
        <strain evidence="4">CGMCC 1.15367</strain>
    </source>
</reference>
<name>A0A916ZE83_9HYPH</name>
<dbReference type="InterPro" id="IPR000182">
    <property type="entry name" value="GNAT_dom"/>
</dbReference>
<dbReference type="Proteomes" id="UP000644699">
    <property type="component" value="Unassembled WGS sequence"/>
</dbReference>
<proteinExistence type="predicted"/>
<organism evidence="4 5">
    <name type="scientific">Aureimonas endophytica</name>
    <dbReference type="NCBI Taxonomy" id="2027858"/>
    <lineage>
        <taxon>Bacteria</taxon>
        <taxon>Pseudomonadati</taxon>
        <taxon>Pseudomonadota</taxon>
        <taxon>Alphaproteobacteria</taxon>
        <taxon>Hyphomicrobiales</taxon>
        <taxon>Aurantimonadaceae</taxon>
        <taxon>Aureimonas</taxon>
    </lineage>
</organism>
<dbReference type="EMBL" id="BMIQ01000001">
    <property type="protein sequence ID" value="GGD91480.1"/>
    <property type="molecule type" value="Genomic_DNA"/>
</dbReference>
<gene>
    <name evidence="4" type="ORF">GCM10011390_07830</name>
</gene>
<evidence type="ECO:0000259" key="3">
    <source>
        <dbReference type="PROSITE" id="PS51186"/>
    </source>
</evidence>
<dbReference type="InterPro" id="IPR050832">
    <property type="entry name" value="Bact_Acetyltransf"/>
</dbReference>
<dbReference type="Gene3D" id="3.40.630.30">
    <property type="match status" value="1"/>
</dbReference>
<comment type="caution">
    <text evidence="4">The sequence shown here is derived from an EMBL/GenBank/DDBJ whole genome shotgun (WGS) entry which is preliminary data.</text>
</comment>
<dbReference type="CDD" id="cd04301">
    <property type="entry name" value="NAT_SF"/>
    <property type="match status" value="1"/>
</dbReference>
<accession>A0A916ZE83</accession>
<evidence type="ECO:0000256" key="2">
    <source>
        <dbReference type="ARBA" id="ARBA00023315"/>
    </source>
</evidence>
<keyword evidence="2" id="KW-0012">Acyltransferase</keyword>
<dbReference type="Pfam" id="PF00583">
    <property type="entry name" value="Acetyltransf_1"/>
    <property type="match status" value="1"/>
</dbReference>
<dbReference type="RefSeq" id="WP_188906882.1">
    <property type="nucleotide sequence ID" value="NZ_BMIQ01000001.1"/>
</dbReference>
<dbReference type="AlphaFoldDB" id="A0A916ZE83"/>
<dbReference type="GO" id="GO:0016747">
    <property type="term" value="F:acyltransferase activity, transferring groups other than amino-acyl groups"/>
    <property type="evidence" value="ECO:0007669"/>
    <property type="project" value="InterPro"/>
</dbReference>
<dbReference type="SUPFAM" id="SSF55729">
    <property type="entry name" value="Acyl-CoA N-acyltransferases (Nat)"/>
    <property type="match status" value="1"/>
</dbReference>
<evidence type="ECO:0000256" key="1">
    <source>
        <dbReference type="ARBA" id="ARBA00022679"/>
    </source>
</evidence>